<evidence type="ECO:0000256" key="1">
    <source>
        <dbReference type="ARBA" id="ARBA00004167"/>
    </source>
</evidence>
<evidence type="ECO:0000313" key="8">
    <source>
        <dbReference type="EMBL" id="KAK5242509.1"/>
    </source>
</evidence>
<gene>
    <name evidence="8" type="primary">ATG27_2</name>
    <name evidence="8" type="ORF">LTR16_008462</name>
</gene>
<comment type="subcellular location">
    <subcellularLocation>
        <location evidence="1">Membrane</location>
        <topology evidence="1">Single-pass membrane protein</topology>
    </subcellularLocation>
</comment>
<accession>A0ABR0LUF6</accession>
<keyword evidence="3" id="KW-0732">Signal</keyword>
<evidence type="ECO:0000256" key="6">
    <source>
        <dbReference type="SAM" id="MobiDB-lite"/>
    </source>
</evidence>
<dbReference type="EMBL" id="JAVRRA010010222">
    <property type="protein sequence ID" value="KAK5242509.1"/>
    <property type="molecule type" value="Genomic_DNA"/>
</dbReference>
<sequence>DSTDEGGEGRRKREEGEDGKAEDGGKEGEKQKDPDEGKSLRFVSYKPEGDHGVGTLRLEWHTKYACESQKDVDDSPPSGKTPSSSSHWGFFTWFLIIAFLAIAAYLIFASWLNYNRYGARGWDLLPHGDALRDVPYLLRDWARRVATTVQGGRSRGGYAAV</sequence>
<dbReference type="Pfam" id="PF09451">
    <property type="entry name" value="ATG27"/>
    <property type="match status" value="1"/>
</dbReference>
<feature type="transmembrane region" description="Helical" evidence="7">
    <location>
        <begin position="90"/>
        <end position="112"/>
    </location>
</feature>
<evidence type="ECO:0000256" key="2">
    <source>
        <dbReference type="ARBA" id="ARBA00022692"/>
    </source>
</evidence>
<keyword evidence="2 7" id="KW-0812">Transmembrane</keyword>
<name>A0ABR0LUF6_9PEZI</name>
<reference evidence="8 9" key="1">
    <citation type="submission" date="2023-08" db="EMBL/GenBank/DDBJ databases">
        <title>Black Yeasts Isolated from many extreme environments.</title>
        <authorList>
            <person name="Coleine C."/>
            <person name="Stajich J.E."/>
            <person name="Selbmann L."/>
        </authorList>
    </citation>
    <scope>NUCLEOTIDE SEQUENCE [LARGE SCALE GENOMIC DNA]</scope>
    <source>
        <strain evidence="8 9">CCFEE 536</strain>
    </source>
</reference>
<evidence type="ECO:0000256" key="4">
    <source>
        <dbReference type="ARBA" id="ARBA00022989"/>
    </source>
</evidence>
<evidence type="ECO:0000256" key="3">
    <source>
        <dbReference type="ARBA" id="ARBA00022729"/>
    </source>
</evidence>
<proteinExistence type="predicted"/>
<keyword evidence="9" id="KW-1185">Reference proteome</keyword>
<keyword evidence="4 7" id="KW-1133">Transmembrane helix</keyword>
<keyword evidence="5 7" id="KW-0472">Membrane</keyword>
<dbReference type="PANTHER" id="PTHR15071">
    <property type="entry name" value="MANNOSE-6-PHOSPHATE RECEPTOR FAMILY MEMBER"/>
    <property type="match status" value="1"/>
</dbReference>
<comment type="caution">
    <text evidence="8">The sequence shown here is derived from an EMBL/GenBank/DDBJ whole genome shotgun (WGS) entry which is preliminary data.</text>
</comment>
<feature type="region of interest" description="Disordered" evidence="6">
    <location>
        <begin position="1"/>
        <end position="53"/>
    </location>
</feature>
<protein>
    <submittedName>
        <fullName evidence="8">Type II membrane protein</fullName>
    </submittedName>
</protein>
<dbReference type="Proteomes" id="UP001357485">
    <property type="component" value="Unassembled WGS sequence"/>
</dbReference>
<organism evidence="8 9">
    <name type="scientific">Cryomyces antarcticus</name>
    <dbReference type="NCBI Taxonomy" id="329879"/>
    <lineage>
        <taxon>Eukaryota</taxon>
        <taxon>Fungi</taxon>
        <taxon>Dikarya</taxon>
        <taxon>Ascomycota</taxon>
        <taxon>Pezizomycotina</taxon>
        <taxon>Dothideomycetes</taxon>
        <taxon>Dothideomycetes incertae sedis</taxon>
        <taxon>Cryomyces</taxon>
    </lineage>
</organism>
<feature type="compositionally biased region" description="Basic and acidic residues" evidence="6">
    <location>
        <begin position="7"/>
        <end position="39"/>
    </location>
</feature>
<dbReference type="PANTHER" id="PTHR15071:SF13">
    <property type="entry name" value="AUTOPHAGY-RELATED PROTEIN 27"/>
    <property type="match status" value="1"/>
</dbReference>
<dbReference type="InterPro" id="IPR018939">
    <property type="entry name" value="Autophagy-rel_prot_27"/>
</dbReference>
<evidence type="ECO:0000256" key="5">
    <source>
        <dbReference type="ARBA" id="ARBA00023136"/>
    </source>
</evidence>
<feature type="non-terminal residue" evidence="8">
    <location>
        <position position="1"/>
    </location>
</feature>
<evidence type="ECO:0000256" key="7">
    <source>
        <dbReference type="SAM" id="Phobius"/>
    </source>
</evidence>
<evidence type="ECO:0000313" key="9">
    <source>
        <dbReference type="Proteomes" id="UP001357485"/>
    </source>
</evidence>